<sequence>MELYLLLVAQIHRFGMLVKATRKTLNNQIMRWISYPAMKMMLTMHNSVAVRWHLELLQLILLRRIMFQSLKTPGSLMTT</sequence>
<reference evidence="2" key="1">
    <citation type="journal article" date="2017" name="Nat. Commun.">
        <title>The asparagus genome sheds light on the origin and evolution of a young Y chromosome.</title>
        <authorList>
            <person name="Harkess A."/>
            <person name="Zhou J."/>
            <person name="Xu C."/>
            <person name="Bowers J.E."/>
            <person name="Van der Hulst R."/>
            <person name="Ayyampalayam S."/>
            <person name="Mercati F."/>
            <person name="Riccardi P."/>
            <person name="McKain M.R."/>
            <person name="Kakrana A."/>
            <person name="Tang H."/>
            <person name="Ray J."/>
            <person name="Groenendijk J."/>
            <person name="Arikit S."/>
            <person name="Mathioni S.M."/>
            <person name="Nakano M."/>
            <person name="Shan H."/>
            <person name="Telgmann-Rauber A."/>
            <person name="Kanno A."/>
            <person name="Yue Z."/>
            <person name="Chen H."/>
            <person name="Li W."/>
            <person name="Chen Y."/>
            <person name="Xu X."/>
            <person name="Zhang Y."/>
            <person name="Luo S."/>
            <person name="Chen H."/>
            <person name="Gao J."/>
            <person name="Mao Z."/>
            <person name="Pires J.C."/>
            <person name="Luo M."/>
            <person name="Kudrna D."/>
            <person name="Wing R.A."/>
            <person name="Meyers B.C."/>
            <person name="Yi K."/>
            <person name="Kong H."/>
            <person name="Lavrijsen P."/>
            <person name="Sunseri F."/>
            <person name="Falavigna A."/>
            <person name="Ye Y."/>
            <person name="Leebens-Mack J.H."/>
            <person name="Chen G."/>
        </authorList>
    </citation>
    <scope>NUCLEOTIDE SEQUENCE [LARGE SCALE GENOMIC DNA]</scope>
    <source>
        <strain evidence="2">cv. DH0086</strain>
    </source>
</reference>
<dbReference type="EMBL" id="CM007386">
    <property type="protein sequence ID" value="ONK66934.1"/>
    <property type="molecule type" value="Genomic_DNA"/>
</dbReference>
<protein>
    <submittedName>
        <fullName evidence="1">Uncharacterized protein</fullName>
    </submittedName>
</protein>
<organism evidence="1 2">
    <name type="scientific">Asparagus officinalis</name>
    <name type="common">Garden asparagus</name>
    <dbReference type="NCBI Taxonomy" id="4686"/>
    <lineage>
        <taxon>Eukaryota</taxon>
        <taxon>Viridiplantae</taxon>
        <taxon>Streptophyta</taxon>
        <taxon>Embryophyta</taxon>
        <taxon>Tracheophyta</taxon>
        <taxon>Spermatophyta</taxon>
        <taxon>Magnoliopsida</taxon>
        <taxon>Liliopsida</taxon>
        <taxon>Asparagales</taxon>
        <taxon>Asparagaceae</taxon>
        <taxon>Asparagoideae</taxon>
        <taxon>Asparagus</taxon>
    </lineage>
</organism>
<evidence type="ECO:0000313" key="2">
    <source>
        <dbReference type="Proteomes" id="UP000243459"/>
    </source>
</evidence>
<evidence type="ECO:0000313" key="1">
    <source>
        <dbReference type="EMBL" id="ONK66934.1"/>
    </source>
</evidence>
<name>A0A5P1EMB8_ASPOF</name>
<accession>A0A5P1EMB8</accession>
<proteinExistence type="predicted"/>
<dbReference type="Gramene" id="ONK66934">
    <property type="protein sequence ID" value="ONK66934"/>
    <property type="gene ID" value="A4U43_C06F13730"/>
</dbReference>
<gene>
    <name evidence="1" type="ORF">A4U43_C06F13730</name>
</gene>
<keyword evidence="2" id="KW-1185">Reference proteome</keyword>
<dbReference type="Proteomes" id="UP000243459">
    <property type="component" value="Chromosome 6"/>
</dbReference>
<dbReference type="AlphaFoldDB" id="A0A5P1EMB8"/>